<proteinExistence type="predicted"/>
<evidence type="ECO:0000313" key="5">
    <source>
        <dbReference type="Proteomes" id="UP000194000"/>
    </source>
</evidence>
<dbReference type="SUPFAM" id="SSF52200">
    <property type="entry name" value="Toll/Interleukin receptor TIR domain"/>
    <property type="match status" value="1"/>
</dbReference>
<dbReference type="Pfam" id="PF13676">
    <property type="entry name" value="TIR_2"/>
    <property type="match status" value="1"/>
</dbReference>
<dbReference type="Pfam" id="PF14032">
    <property type="entry name" value="PknH_C"/>
    <property type="match status" value="1"/>
</dbReference>
<dbReference type="OrthoDB" id="4737208at2"/>
<evidence type="ECO:0000256" key="2">
    <source>
        <dbReference type="SAM" id="Phobius"/>
    </source>
</evidence>
<sequence>MGLFVSYSSQDRSAIEALTTALRRARQQVWFDEDLGGGETWWNAILEQIRSCEVFIFALSNHSLQSKPCQAELRYAQALQRPILPVQIGAVDSMRANPLAALQIIDYRNPTVDSGIQLVTAVHTLAAQNPPLPSPLPDEPPVPFAYLMRLSSTLAERELDPRQQTHLLAELKSGLDEDGGDPTARRDIARLLRMLRDRHDVTYRTRTEIDALLASVDTKSSAAQPPPPRPRPQHEHPVARTTPPVRTPPPSAPTPQPQPPAPRPRVPTGPAAPSQDGDASTGSRKRWVIAGAAGLSAIVAIVLISVFVIHRPTPPPARNQMAPTPTAAPSGDLESILLGAADVSTIMGVPSMQSAERTQVMRTPQGSLSNPACLGALDPIEAPTYQNTGYTGVRGQALRTADTTDPHRVYQAVVNFPSAQSAQAFVTTSAGNWTACGGQTVTVTDGNQTVQWNFGPVNGAPPRIVQRHTQAAGGHVCQRVLSAVSQVVIDVQACAPDITNEAGQIADQMAANVTS</sequence>
<feature type="region of interest" description="Disordered" evidence="1">
    <location>
        <begin position="215"/>
        <end position="283"/>
    </location>
</feature>
<organism evidence="4 5">
    <name type="scientific">Mycobacterium fragae</name>
    <dbReference type="NCBI Taxonomy" id="1260918"/>
    <lineage>
        <taxon>Bacteria</taxon>
        <taxon>Bacillati</taxon>
        <taxon>Actinomycetota</taxon>
        <taxon>Actinomycetes</taxon>
        <taxon>Mycobacteriales</taxon>
        <taxon>Mycobacteriaceae</taxon>
        <taxon>Mycobacterium</taxon>
    </lineage>
</organism>
<keyword evidence="5" id="KW-1185">Reference proteome</keyword>
<reference evidence="4 5" key="1">
    <citation type="submission" date="2016-01" db="EMBL/GenBank/DDBJ databases">
        <title>The new phylogeny of the genus Mycobacterium.</title>
        <authorList>
            <person name="Tarcisio F."/>
            <person name="Conor M."/>
            <person name="Antonella G."/>
            <person name="Elisabetta G."/>
            <person name="Giulia F.S."/>
            <person name="Sara T."/>
            <person name="Anna F."/>
            <person name="Clotilde B."/>
            <person name="Roberto B."/>
            <person name="Veronica D.S."/>
            <person name="Fabio R."/>
            <person name="Monica P."/>
            <person name="Olivier J."/>
            <person name="Enrico T."/>
            <person name="Nicola S."/>
        </authorList>
    </citation>
    <scope>NUCLEOTIDE SEQUENCE [LARGE SCALE GENOMIC DNA]</scope>
    <source>
        <strain evidence="4 5">DSM 45731</strain>
    </source>
</reference>
<dbReference type="STRING" id="1260918.AWC06_19850"/>
<comment type="caution">
    <text evidence="4">The sequence shown here is derived from an EMBL/GenBank/DDBJ whole genome shotgun (WGS) entry which is preliminary data.</text>
</comment>
<dbReference type="GO" id="GO:0007165">
    <property type="term" value="P:signal transduction"/>
    <property type="evidence" value="ECO:0007669"/>
    <property type="project" value="InterPro"/>
</dbReference>
<evidence type="ECO:0000256" key="1">
    <source>
        <dbReference type="SAM" id="MobiDB-lite"/>
    </source>
</evidence>
<dbReference type="Gene3D" id="3.40.1000.70">
    <property type="entry name" value="PknH-like extracellular domain"/>
    <property type="match status" value="1"/>
</dbReference>
<dbReference type="EMBL" id="LQOW01000026">
    <property type="protein sequence ID" value="ORV58643.1"/>
    <property type="molecule type" value="Genomic_DNA"/>
</dbReference>
<keyword evidence="2" id="KW-1133">Transmembrane helix</keyword>
<accession>A0A1X1UP75</accession>
<dbReference type="InterPro" id="IPR035897">
    <property type="entry name" value="Toll_tir_struct_dom_sf"/>
</dbReference>
<dbReference type="InterPro" id="IPR038232">
    <property type="entry name" value="PknH-like_Extracell_sf"/>
</dbReference>
<dbReference type="AlphaFoldDB" id="A0A1X1UP75"/>
<feature type="domain" description="TIR" evidence="3">
    <location>
        <begin position="1"/>
        <end position="127"/>
    </location>
</feature>
<name>A0A1X1UP75_9MYCO</name>
<protein>
    <recommendedName>
        <fullName evidence="3">TIR domain-containing protein</fullName>
    </recommendedName>
</protein>
<dbReference type="InterPro" id="IPR026954">
    <property type="entry name" value="PknH-like_Extracell"/>
</dbReference>
<dbReference type="Gene3D" id="3.40.50.10140">
    <property type="entry name" value="Toll/interleukin-1 receptor homology (TIR) domain"/>
    <property type="match status" value="1"/>
</dbReference>
<keyword evidence="2" id="KW-0472">Membrane</keyword>
<evidence type="ECO:0000259" key="3">
    <source>
        <dbReference type="PROSITE" id="PS50104"/>
    </source>
</evidence>
<dbReference type="Proteomes" id="UP000194000">
    <property type="component" value="Unassembled WGS sequence"/>
</dbReference>
<dbReference type="PROSITE" id="PS50104">
    <property type="entry name" value="TIR"/>
    <property type="match status" value="1"/>
</dbReference>
<dbReference type="RefSeq" id="WP_085198900.1">
    <property type="nucleotide sequence ID" value="NZ_JACKVI010000009.1"/>
</dbReference>
<evidence type="ECO:0000313" key="4">
    <source>
        <dbReference type="EMBL" id="ORV58643.1"/>
    </source>
</evidence>
<keyword evidence="2" id="KW-0812">Transmembrane</keyword>
<dbReference type="PRINTS" id="PR01217">
    <property type="entry name" value="PRICHEXTENSN"/>
</dbReference>
<feature type="transmembrane region" description="Helical" evidence="2">
    <location>
        <begin position="287"/>
        <end position="309"/>
    </location>
</feature>
<gene>
    <name evidence="4" type="ORF">AWC06_19850</name>
</gene>
<feature type="compositionally biased region" description="Pro residues" evidence="1">
    <location>
        <begin position="245"/>
        <end position="267"/>
    </location>
</feature>
<dbReference type="InterPro" id="IPR000157">
    <property type="entry name" value="TIR_dom"/>
</dbReference>